<name>A0AB33HN88_MYCPM</name>
<accession>A0AB33HN88</accession>
<dbReference type="EMBL" id="AP012303">
    <property type="protein sequence ID" value="BAL22129.1"/>
    <property type="molecule type" value="Genomic_DNA"/>
</dbReference>
<dbReference type="Pfam" id="PF09588">
    <property type="entry name" value="YqaJ"/>
    <property type="match status" value="1"/>
</dbReference>
<evidence type="ECO:0000259" key="1">
    <source>
        <dbReference type="Pfam" id="PF09588"/>
    </source>
</evidence>
<feature type="domain" description="YqaJ viral recombinase" evidence="1">
    <location>
        <begin position="31"/>
        <end position="145"/>
    </location>
</feature>
<protein>
    <recommendedName>
        <fullName evidence="1">YqaJ viral recombinase domain-containing protein</fullName>
    </recommendedName>
</protein>
<dbReference type="AlphaFoldDB" id="A0AB33HN88"/>
<sequence>MGFTKQYKIDFDIIDNQIVLSNNYFQKHKGSFRKITGTRFGKVIGISEYETSLKTWANMVKIYEDEFDETLSRAGQVIEPKIRDYVIAKTGFNFHSYDPKEVKWDLFPENPVFGGIPDGEPVDVYGKLAYDTNAPMLEIKTTSCDSLVYKKINGNLKIVFDENGMPIVKKINGKKDSWFDINGKIVISPAYYCQIGLYLYLRNITKGMFAIAFLEPQDYVHPEWFEAKQRDIRLVPVQIDRKAFEVLTNKAQLWYNSFIRTGKSPQLTSQDWEWLRENGIA</sequence>
<dbReference type="SUPFAM" id="SSF52980">
    <property type="entry name" value="Restriction endonuclease-like"/>
    <property type="match status" value="1"/>
</dbReference>
<dbReference type="InterPro" id="IPR011335">
    <property type="entry name" value="Restrct_endonuc-II-like"/>
</dbReference>
<dbReference type="RefSeq" id="WP_014325597.1">
    <property type="nucleotide sequence ID" value="NC_016807.1"/>
</dbReference>
<dbReference type="Proteomes" id="UP000007105">
    <property type="component" value="Chromosome"/>
</dbReference>
<dbReference type="Gene3D" id="3.90.320.10">
    <property type="match status" value="1"/>
</dbReference>
<evidence type="ECO:0000313" key="3">
    <source>
        <dbReference type="Proteomes" id="UP000007105"/>
    </source>
</evidence>
<organism evidence="2 3">
    <name type="scientific">Mycoplasmoides pneumoniae 309</name>
    <dbReference type="NCBI Taxonomy" id="1112856"/>
    <lineage>
        <taxon>Bacteria</taxon>
        <taxon>Bacillati</taxon>
        <taxon>Mycoplasmatota</taxon>
        <taxon>Mycoplasmoidales</taxon>
        <taxon>Mycoplasmoidaceae</taxon>
        <taxon>Mycoplasmoides</taxon>
    </lineage>
</organism>
<dbReference type="KEGG" id="mpm:MPNA5510"/>
<reference evidence="3" key="1">
    <citation type="journal article" date="2012" name="J. Bacteriol.">
        <title>Complete genome sequence of Mycoplasma pneumoniae type 2a strain 309, isolated in Japan.</title>
        <authorList>
            <person name="Kenri T."/>
            <person name="Horino A."/>
            <person name="Matsui M."/>
            <person name="Sasaki Y."/>
            <person name="Suzuki S."/>
            <person name="Narita M."/>
            <person name="Ohya H."/>
            <person name="Okazaki N."/>
            <person name="Shibayama K."/>
        </authorList>
    </citation>
    <scope>NUCLEOTIDE SEQUENCE [LARGE SCALE GENOMIC DNA]</scope>
    <source>
        <strain evidence="3">309</strain>
    </source>
</reference>
<proteinExistence type="predicted"/>
<dbReference type="InterPro" id="IPR019080">
    <property type="entry name" value="YqaJ_viral_recombinase"/>
</dbReference>
<evidence type="ECO:0000313" key="2">
    <source>
        <dbReference type="EMBL" id="BAL22129.1"/>
    </source>
</evidence>
<gene>
    <name evidence="2" type="ORF">MPNA5510</name>
</gene>
<dbReference type="InterPro" id="IPR011604">
    <property type="entry name" value="PDDEXK-like_dom_sf"/>
</dbReference>
<dbReference type="NCBIfam" id="NF045868">
    <property type="entry name" value="MPN551_DNA_bnd"/>
    <property type="match status" value="1"/>
</dbReference>